<organism evidence="3 4">
    <name type="scientific">Rotaria sordida</name>
    <dbReference type="NCBI Taxonomy" id="392033"/>
    <lineage>
        <taxon>Eukaryota</taxon>
        <taxon>Metazoa</taxon>
        <taxon>Spiralia</taxon>
        <taxon>Gnathifera</taxon>
        <taxon>Rotifera</taxon>
        <taxon>Eurotatoria</taxon>
        <taxon>Bdelloidea</taxon>
        <taxon>Philodinida</taxon>
        <taxon>Philodinidae</taxon>
        <taxon>Rotaria</taxon>
    </lineage>
</organism>
<dbReference type="Pfam" id="PF02171">
    <property type="entry name" value="Piwi"/>
    <property type="match status" value="1"/>
</dbReference>
<proteinExistence type="predicted"/>
<evidence type="ECO:0000313" key="4">
    <source>
        <dbReference type="Proteomes" id="UP000663874"/>
    </source>
</evidence>
<dbReference type="PROSITE" id="PS50822">
    <property type="entry name" value="PIWI"/>
    <property type="match status" value="1"/>
</dbReference>
<gene>
    <name evidence="3" type="ORF">FNK824_LOCUS36033</name>
    <name evidence="2" type="ORF">SEV965_LOCUS12412</name>
</gene>
<dbReference type="InterPro" id="IPR036397">
    <property type="entry name" value="RNaseH_sf"/>
</dbReference>
<evidence type="ECO:0000259" key="1">
    <source>
        <dbReference type="PROSITE" id="PS50822"/>
    </source>
</evidence>
<dbReference type="Proteomes" id="UP000663874">
    <property type="component" value="Unassembled WGS sequence"/>
</dbReference>
<dbReference type="Gene3D" id="3.30.420.10">
    <property type="entry name" value="Ribonuclease H-like superfamily/Ribonuclease H"/>
    <property type="match status" value="1"/>
</dbReference>
<name>A0A820APP7_9BILA</name>
<feature type="domain" description="Piwi" evidence="1">
    <location>
        <begin position="1"/>
        <end position="37"/>
    </location>
</feature>
<dbReference type="AlphaFoldDB" id="A0A820APP7"/>
<accession>A0A820APP7</accession>
<sequence length="85" mass="9670">LTYYLCHSDVRCTKAVSVPAPVHYAHLAAYQSRDADSYENDRRSSIEGDFDDDDLVDGIGSITLQEVETRLIQLDPTIQDTMWYV</sequence>
<reference evidence="3" key="1">
    <citation type="submission" date="2021-02" db="EMBL/GenBank/DDBJ databases">
        <authorList>
            <person name="Nowell W R."/>
        </authorList>
    </citation>
    <scope>NUCLEOTIDE SEQUENCE</scope>
</reference>
<feature type="non-terminal residue" evidence="3">
    <location>
        <position position="1"/>
    </location>
</feature>
<evidence type="ECO:0000313" key="2">
    <source>
        <dbReference type="EMBL" id="CAF1033031.1"/>
    </source>
</evidence>
<dbReference type="Proteomes" id="UP000663889">
    <property type="component" value="Unassembled WGS sequence"/>
</dbReference>
<evidence type="ECO:0000313" key="3">
    <source>
        <dbReference type="EMBL" id="CAF4196489.1"/>
    </source>
</evidence>
<protein>
    <recommendedName>
        <fullName evidence="1">Piwi domain-containing protein</fullName>
    </recommendedName>
</protein>
<dbReference type="InterPro" id="IPR003165">
    <property type="entry name" value="Piwi"/>
</dbReference>
<dbReference type="SUPFAM" id="SSF53098">
    <property type="entry name" value="Ribonuclease H-like"/>
    <property type="match status" value="1"/>
</dbReference>
<dbReference type="EMBL" id="CAJOBE010016040">
    <property type="protein sequence ID" value="CAF4196489.1"/>
    <property type="molecule type" value="Genomic_DNA"/>
</dbReference>
<comment type="caution">
    <text evidence="3">The sequence shown here is derived from an EMBL/GenBank/DDBJ whole genome shotgun (WGS) entry which is preliminary data.</text>
</comment>
<dbReference type="GO" id="GO:0003676">
    <property type="term" value="F:nucleic acid binding"/>
    <property type="evidence" value="ECO:0007669"/>
    <property type="project" value="InterPro"/>
</dbReference>
<dbReference type="InterPro" id="IPR012337">
    <property type="entry name" value="RNaseH-like_sf"/>
</dbReference>
<dbReference type="EMBL" id="CAJNOU010000562">
    <property type="protein sequence ID" value="CAF1033031.1"/>
    <property type="molecule type" value="Genomic_DNA"/>
</dbReference>